<evidence type="ECO:0000256" key="2">
    <source>
        <dbReference type="ARBA" id="ARBA00022801"/>
    </source>
</evidence>
<keyword evidence="1" id="KW-0479">Metal-binding</keyword>
<dbReference type="PANTHER" id="PTHR43808">
    <property type="entry name" value="ACETYLORNITHINE DEACETYLASE"/>
    <property type="match status" value="1"/>
</dbReference>
<dbReference type="Gene3D" id="3.40.630.10">
    <property type="entry name" value="Zn peptidases"/>
    <property type="match status" value="1"/>
</dbReference>
<dbReference type="Gene3D" id="3.30.70.360">
    <property type="match status" value="1"/>
</dbReference>
<evidence type="ECO:0000256" key="1">
    <source>
        <dbReference type="ARBA" id="ARBA00022723"/>
    </source>
</evidence>
<name>A0ABT6F428_9BACT</name>
<protein>
    <submittedName>
        <fullName evidence="4">M20 family metallopeptidase</fullName>
    </submittedName>
</protein>
<reference evidence="4 5" key="1">
    <citation type="submission" date="2023-03" db="EMBL/GenBank/DDBJ databases">
        <title>Paludisphaera mucosa sp. nov. a novel planctomycete from northern fen.</title>
        <authorList>
            <person name="Ivanova A."/>
        </authorList>
    </citation>
    <scope>NUCLEOTIDE SEQUENCE [LARGE SCALE GENOMIC DNA]</scope>
    <source>
        <strain evidence="4 5">Pla2</strain>
    </source>
</reference>
<dbReference type="CDD" id="cd03885">
    <property type="entry name" value="M20_CPDG2"/>
    <property type="match status" value="1"/>
</dbReference>
<dbReference type="EMBL" id="JARRAG010000001">
    <property type="protein sequence ID" value="MDG3002179.1"/>
    <property type="molecule type" value="Genomic_DNA"/>
</dbReference>
<evidence type="ECO:0000259" key="3">
    <source>
        <dbReference type="Pfam" id="PF07687"/>
    </source>
</evidence>
<dbReference type="PIRSF" id="PIRSF037238">
    <property type="entry name" value="Carboxypeptidase_G2"/>
    <property type="match status" value="1"/>
</dbReference>
<accession>A0ABT6F428</accession>
<dbReference type="RefSeq" id="WP_277858546.1">
    <property type="nucleotide sequence ID" value="NZ_JARRAG010000001.1"/>
</dbReference>
<dbReference type="InterPro" id="IPR011650">
    <property type="entry name" value="Peptidase_M20_dimer"/>
</dbReference>
<feature type="domain" description="Peptidase M20 dimerisation" evidence="3">
    <location>
        <begin position="183"/>
        <end position="273"/>
    </location>
</feature>
<dbReference type="InterPro" id="IPR036264">
    <property type="entry name" value="Bact_exopeptidase_dim_dom"/>
</dbReference>
<dbReference type="Pfam" id="PF01546">
    <property type="entry name" value="Peptidase_M20"/>
    <property type="match status" value="1"/>
</dbReference>
<gene>
    <name evidence="4" type="ORF">PZE19_00110</name>
</gene>
<evidence type="ECO:0000313" key="5">
    <source>
        <dbReference type="Proteomes" id="UP001216907"/>
    </source>
</evidence>
<organism evidence="4 5">
    <name type="scientific">Paludisphaera mucosa</name>
    <dbReference type="NCBI Taxonomy" id="3030827"/>
    <lineage>
        <taxon>Bacteria</taxon>
        <taxon>Pseudomonadati</taxon>
        <taxon>Planctomycetota</taxon>
        <taxon>Planctomycetia</taxon>
        <taxon>Isosphaerales</taxon>
        <taxon>Isosphaeraceae</taxon>
        <taxon>Paludisphaera</taxon>
    </lineage>
</organism>
<dbReference type="InterPro" id="IPR050072">
    <property type="entry name" value="Peptidase_M20A"/>
</dbReference>
<comment type="caution">
    <text evidence="4">The sequence shown here is derived from an EMBL/GenBank/DDBJ whole genome shotgun (WGS) entry which is preliminary data.</text>
</comment>
<sequence>MNPQSVRTFVADRLDAYLGELRGLVEHESPSGDKARLDRLADVIAARWAGLGGAVERVANDRGGDHLVGRFFTSLPGRPALVVGHFDTVWPVGTIDRLPFRREGDRLYGPGVYDMKASLILVAAVLEAFAALGGTPARPVTVLFTSDEEVGSRTSRALIESLARGCGHALILEPPLADGSLKTARKGVGRFTMTIEGRAAHAGVAPELGASAIVELAHQVLKAQALNDPQAGTTVNVGLVQGGTTPNVVPARASAEIDARAVTIAGAEAVERALLGLTAATPGTRVTVAGGFNRPPMERSPAVVALFEQARRVGADLDLALTEGSTGGGSDGNFTAAVGAATLDGLGTHGGGAHADDEHILVSTIPERAALLAALLLDI</sequence>
<evidence type="ECO:0000313" key="4">
    <source>
        <dbReference type="EMBL" id="MDG3002179.1"/>
    </source>
</evidence>
<keyword evidence="5" id="KW-1185">Reference proteome</keyword>
<keyword evidence="2" id="KW-0378">Hydrolase</keyword>
<dbReference type="SUPFAM" id="SSF53187">
    <property type="entry name" value="Zn-dependent exopeptidases"/>
    <property type="match status" value="1"/>
</dbReference>
<dbReference type="Proteomes" id="UP001216907">
    <property type="component" value="Unassembled WGS sequence"/>
</dbReference>
<dbReference type="InterPro" id="IPR017150">
    <property type="entry name" value="Pept_M20_glutamate_carboxypep"/>
</dbReference>
<proteinExistence type="predicted"/>
<dbReference type="Pfam" id="PF07687">
    <property type="entry name" value="M20_dimer"/>
    <property type="match status" value="1"/>
</dbReference>
<dbReference type="InterPro" id="IPR002933">
    <property type="entry name" value="Peptidase_M20"/>
</dbReference>
<dbReference type="PANTHER" id="PTHR43808:SF9">
    <property type="entry name" value="BLL0789 PROTEIN"/>
    <property type="match status" value="1"/>
</dbReference>
<dbReference type="SUPFAM" id="SSF55031">
    <property type="entry name" value="Bacterial exopeptidase dimerisation domain"/>
    <property type="match status" value="1"/>
</dbReference>